<feature type="region of interest" description="Disordered" evidence="1">
    <location>
        <begin position="818"/>
        <end position="850"/>
    </location>
</feature>
<dbReference type="OrthoDB" id="10265679at2759"/>
<dbReference type="AlphaFoldDB" id="A0A443SNV4"/>
<dbReference type="PANTHER" id="PTHR15605">
    <property type="entry name" value="KINESIN-ASSOCIATED PROTEINS"/>
    <property type="match status" value="1"/>
</dbReference>
<dbReference type="SUPFAM" id="SSF48371">
    <property type="entry name" value="ARM repeat"/>
    <property type="match status" value="1"/>
</dbReference>
<dbReference type="InterPro" id="IPR008658">
    <property type="entry name" value="KAP3"/>
</dbReference>
<dbReference type="GO" id="GO:0019894">
    <property type="term" value="F:kinesin binding"/>
    <property type="evidence" value="ECO:0007669"/>
    <property type="project" value="InterPro"/>
</dbReference>
<dbReference type="EMBL" id="NCKV01001019">
    <property type="protein sequence ID" value="RWS29206.1"/>
    <property type="molecule type" value="Genomic_DNA"/>
</dbReference>
<comment type="caution">
    <text evidence="2">The sequence shown here is derived from an EMBL/GenBank/DDBJ whole genome shotgun (WGS) entry which is preliminary data.</text>
</comment>
<dbReference type="Pfam" id="PF05804">
    <property type="entry name" value="KAP"/>
    <property type="match status" value="1"/>
</dbReference>
<evidence type="ECO:0000256" key="1">
    <source>
        <dbReference type="SAM" id="MobiDB-lite"/>
    </source>
</evidence>
<dbReference type="GO" id="GO:0016939">
    <property type="term" value="C:kinesin II complex"/>
    <property type="evidence" value="ECO:0007669"/>
    <property type="project" value="TreeGrafter"/>
</dbReference>
<reference evidence="2 3" key="1">
    <citation type="journal article" date="2018" name="Gigascience">
        <title>Genomes of trombidid mites reveal novel predicted allergens and laterally-transferred genes associated with secondary metabolism.</title>
        <authorList>
            <person name="Dong X."/>
            <person name="Chaisiri K."/>
            <person name="Xia D."/>
            <person name="Armstrong S.D."/>
            <person name="Fang Y."/>
            <person name="Donnelly M.J."/>
            <person name="Kadowaki T."/>
            <person name="McGarry J.W."/>
            <person name="Darby A.C."/>
            <person name="Makepeace B.L."/>
        </authorList>
    </citation>
    <scope>NUCLEOTIDE SEQUENCE [LARGE SCALE GENOMIC DNA]</scope>
    <source>
        <strain evidence="2">UoL-UT</strain>
    </source>
</reference>
<dbReference type="InterPro" id="IPR011989">
    <property type="entry name" value="ARM-like"/>
</dbReference>
<accession>A0A443SNV4</accession>
<sequence length="850" mass="96816">MSADDIGDYFVEKSKECQKIIRLQSLEKSSDTDKLAEEVIKKSGNLISVSQIEEVRQIINYLKKRKVGSNGTATGSKIDRLRPKTASSRLTDAQTKQLNGTISPSTSLFDSFVTELMNDLKLNELSESEPSINSLDSYIELLYEDFPDKIKGSAYIFHLSTNPDNLVILTSNDTLICALARVLREDGRKNLDLSIFITATFACFSAYSKFHNAISQFKVGSFCFDLIHLELEREESWFRELTELHAALTFKNRSSSASACNSMNSSMISSTVSINSAPEENDSGFSSLSNKYQKSLKRYQTVVRKQDVFLRIAFYLLYNLSHDVRVECKMVKKGIIVLITKTLERETSSELLLLLTTFIKKLSVYEENKNQLCELLIIEKLYSIFSTSISNRGLVTPLLELVFNLSFDGTMRKQIVKSGYLPKLVNLVVKNHDSLGKENVKVIYKLMYQLSKNEKVKGLFNLSTNSGVDFIQFVMSQVLKLVKIPFSQQEENNIMQIMALLINLATNRRNAQLICDNGQLQVLINKAMEPQQKSKEMLTNILLLKLIRNLSQHDDPFKMLFLDYVEMFVKCVVNHRCKYGEDLSKAKLEDFVNADFDEYEEMFVIEVLGILGNLSFMPQINWLHLFKKYSVFDWIKIRLKPGSPFEDDVILDCVIFLGTACTQTECCRYLVDENCAKVLIDLLNAKQEDDEIVLQIIYVFHLMSIDNLISDPQIAAYLIDLMNDKNVEIKAVCNATLDILAEFDPPLADKILIERFKSYNKQWLEMVQSQQHVDVYDDSSSDIFSQPFSNTNLSNLLMSTDLLSSEVEEEKVINGDMVSPTAEAPVKPIRSPAIDERSIPSRPQTGYKKR</sequence>
<name>A0A443SNV4_9ACAR</name>
<dbReference type="GO" id="GO:0005930">
    <property type="term" value="C:axoneme"/>
    <property type="evidence" value="ECO:0007669"/>
    <property type="project" value="TreeGrafter"/>
</dbReference>
<dbReference type="GO" id="GO:0044782">
    <property type="term" value="P:cilium organization"/>
    <property type="evidence" value="ECO:0007669"/>
    <property type="project" value="TreeGrafter"/>
</dbReference>
<protein>
    <submittedName>
        <fullName evidence="2">Kinesin-associated protein 3-like protein</fullName>
    </submittedName>
</protein>
<dbReference type="InterPro" id="IPR016024">
    <property type="entry name" value="ARM-type_fold"/>
</dbReference>
<evidence type="ECO:0000313" key="3">
    <source>
        <dbReference type="Proteomes" id="UP000288716"/>
    </source>
</evidence>
<keyword evidence="3" id="KW-1185">Reference proteome</keyword>
<organism evidence="2 3">
    <name type="scientific">Leptotrombidium deliense</name>
    <dbReference type="NCBI Taxonomy" id="299467"/>
    <lineage>
        <taxon>Eukaryota</taxon>
        <taxon>Metazoa</taxon>
        <taxon>Ecdysozoa</taxon>
        <taxon>Arthropoda</taxon>
        <taxon>Chelicerata</taxon>
        <taxon>Arachnida</taxon>
        <taxon>Acari</taxon>
        <taxon>Acariformes</taxon>
        <taxon>Trombidiformes</taxon>
        <taxon>Prostigmata</taxon>
        <taxon>Anystina</taxon>
        <taxon>Parasitengona</taxon>
        <taxon>Trombiculoidea</taxon>
        <taxon>Trombiculidae</taxon>
        <taxon>Leptotrombidium</taxon>
    </lineage>
</organism>
<dbReference type="SMART" id="SM01297">
    <property type="entry name" value="KAP"/>
    <property type="match status" value="1"/>
</dbReference>
<dbReference type="Proteomes" id="UP000288716">
    <property type="component" value="Unassembled WGS sequence"/>
</dbReference>
<evidence type="ECO:0000313" key="2">
    <source>
        <dbReference type="EMBL" id="RWS29206.1"/>
    </source>
</evidence>
<dbReference type="STRING" id="299467.A0A443SNV4"/>
<gene>
    <name evidence="2" type="ORF">B4U80_10909</name>
</gene>
<proteinExistence type="predicted"/>
<dbReference type="GO" id="GO:0035869">
    <property type="term" value="C:ciliary transition zone"/>
    <property type="evidence" value="ECO:0007669"/>
    <property type="project" value="TreeGrafter"/>
</dbReference>
<dbReference type="Gene3D" id="1.25.10.10">
    <property type="entry name" value="Leucine-rich Repeat Variant"/>
    <property type="match status" value="1"/>
</dbReference>
<dbReference type="PANTHER" id="PTHR15605:SF2">
    <property type="entry name" value="KINESIN-ASSOCIATED PROTEIN 3"/>
    <property type="match status" value="1"/>
</dbReference>
<dbReference type="VEuPathDB" id="VectorBase:LDEU002834"/>
<dbReference type="GO" id="GO:0007018">
    <property type="term" value="P:microtubule-based movement"/>
    <property type="evidence" value="ECO:0007669"/>
    <property type="project" value="TreeGrafter"/>
</dbReference>